<evidence type="ECO:0000313" key="11">
    <source>
        <dbReference type="Proteomes" id="UP000144311"/>
    </source>
</evidence>
<comment type="subcellular location">
    <subcellularLocation>
        <location evidence="6">Host endoplasmic reticulum membrane</location>
        <topology evidence="6">Lipid-anchor</topology>
        <orientation evidence="6">Cytoplasmic side</orientation>
    </subcellularLocation>
    <subcellularLocation>
        <location evidence="7">Virion membrane</location>
        <topology evidence="7">Lipid-anchor</topology>
    </subcellularLocation>
</comment>
<evidence type="ECO:0000256" key="4">
    <source>
        <dbReference type="ARBA" id="ARBA00023184"/>
    </source>
</evidence>
<dbReference type="EMBL" id="HE601899">
    <property type="protein sequence ID" value="CCD83197.1"/>
    <property type="molecule type" value="Genomic_DNA"/>
</dbReference>
<reference evidence="9" key="1">
    <citation type="journal article" date="2006" name="J. Gen. Virol.">
        <title>Genomic characterization of a novel poxvirus contributing to the decline of the red squirrel (Sciurus vulgaris) in the UK.</title>
        <authorList>
            <person name="McInnes C.J."/>
            <person name="Wood A.R."/>
            <person name="Thomas K."/>
            <person name="Sainsbury A.W."/>
            <person name="Gurnell J."/>
            <person name="Dein F.J."/>
            <person name="Nettleton P.F."/>
        </authorList>
    </citation>
    <scope>NUCLEOTIDE SEQUENCE</scope>
    <source>
        <strain evidence="9">1296/99</strain>
    </source>
</reference>
<dbReference type="SMART" id="SM00155">
    <property type="entry name" value="PLDc"/>
    <property type="match status" value="2"/>
</dbReference>
<evidence type="ECO:0000256" key="6">
    <source>
        <dbReference type="ARBA" id="ARBA00037799"/>
    </source>
</evidence>
<dbReference type="GO" id="GO:0055036">
    <property type="term" value="C:virion membrane"/>
    <property type="evidence" value="ECO:0007669"/>
    <property type="project" value="UniProtKB-SubCell"/>
</dbReference>
<protein>
    <submittedName>
        <fullName evidence="9">A6L</fullName>
    </submittedName>
    <submittedName>
        <fullName evidence="10">Palmitylated EEV envelope protein</fullName>
    </submittedName>
</protein>
<dbReference type="RefSeq" id="YP_008658439.1">
    <property type="nucleotide sequence ID" value="NC_022563.1"/>
</dbReference>
<evidence type="ECO:0000313" key="9">
    <source>
        <dbReference type="EMBL" id="ABD51448.1"/>
    </source>
</evidence>
<keyword evidence="11" id="KW-1185">Reference proteome</keyword>
<accession>Q1HTT8</accession>
<sequence>MWSFFSKPPPGAGCRVVETIPPGSSIQSQHLNTLECFDEIITRAKKYIYIASYCCNLRSTSDGEHILNRLMEAAQNKISVIILVDDQSRDKDRADLTSAGVNYRKIHVGKKLGTGSLLGSFWVSDDERWYAGSASLTGGSISTIKTLGLYSEYAPLARDLRRRFETFSSLGERSESSWLSCMGKCMCCVPLSTAYHMHHPVGGIFFSDAPERLLGYSRTLDADSVLGFIESATTSIDMELLSIVPLVRKNDTVKYWPDIYNAIITAAIDRKVRVRLLVGLWRHNDVFSMAAARSIQEFGVGHADVSVRVFSMPGGVGDANINNTKLMVVDGTKAHVTVANFDGTQHLQYAFVSVNSVDPGVSKELADVFERDWNSPYSTPLPASK</sequence>
<dbReference type="EMBL" id="AH015635">
    <property type="protein sequence ID" value="ABD51448.1"/>
    <property type="molecule type" value="Genomic_DNA"/>
</dbReference>
<dbReference type="Pfam" id="PF13918">
    <property type="entry name" value="PLDc_3"/>
    <property type="match status" value="1"/>
</dbReference>
<feature type="domain" description="PLD phosphodiesterase" evidence="8">
    <location>
        <begin position="318"/>
        <end position="345"/>
    </location>
</feature>
<keyword evidence="1" id="KW-1043">Host membrane</keyword>
<gene>
    <name evidence="9" type="primary">A6L</name>
    <name evidence="10" type="synonym">F13L</name>
    <name evidence="10" type="ORF">SQPV_0140</name>
</gene>
<keyword evidence="2 10" id="KW-0946">Virion</keyword>
<dbReference type="InterPro" id="IPR001736">
    <property type="entry name" value="PLipase_D/transphosphatidylase"/>
</dbReference>
<dbReference type="PANTHER" id="PTHR10185:SF17">
    <property type="entry name" value="GM01519P-RELATED"/>
    <property type="match status" value="1"/>
</dbReference>
<evidence type="ECO:0000256" key="2">
    <source>
        <dbReference type="ARBA" id="ARBA00022879"/>
    </source>
</evidence>
<dbReference type="InterPro" id="IPR050874">
    <property type="entry name" value="Diverse_PLD-related"/>
</dbReference>
<dbReference type="GeneID" id="18158372"/>
<evidence type="ECO:0000256" key="1">
    <source>
        <dbReference type="ARBA" id="ARBA00022870"/>
    </source>
</evidence>
<evidence type="ECO:0000256" key="3">
    <source>
        <dbReference type="ARBA" id="ARBA00023136"/>
    </source>
</evidence>
<dbReference type="GO" id="GO:0003824">
    <property type="term" value="F:catalytic activity"/>
    <property type="evidence" value="ECO:0007669"/>
    <property type="project" value="InterPro"/>
</dbReference>
<dbReference type="CDD" id="cd09106">
    <property type="entry name" value="PLDc_vPLD3_4_5_like_1"/>
    <property type="match status" value="1"/>
</dbReference>
<dbReference type="OrthoDB" id="3888at10239"/>
<dbReference type="KEGG" id="vg:18158372"/>
<organism evidence="9">
    <name type="scientific">Squirrelpox virus</name>
    <dbReference type="NCBI Taxonomy" id="240426"/>
    <lineage>
        <taxon>Viruses</taxon>
        <taxon>Varidnaviria</taxon>
        <taxon>Bamfordvirae</taxon>
        <taxon>Nucleocytoviricota</taxon>
        <taxon>Pokkesviricetes</taxon>
        <taxon>Chitovirales</taxon>
        <taxon>Poxviridae</taxon>
        <taxon>Chordopoxvirinae</taxon>
        <taxon>Sciuripoxvirus</taxon>
        <taxon>Sciuripoxvirus squirrelpox</taxon>
    </lineage>
</organism>
<evidence type="ECO:0000313" key="10">
    <source>
        <dbReference type="EMBL" id="CCD83197.1"/>
    </source>
</evidence>
<name>Q1HTT8_9POXV</name>
<dbReference type="Gene3D" id="3.30.870.10">
    <property type="entry name" value="Endonuclease Chain A"/>
    <property type="match status" value="2"/>
</dbReference>
<evidence type="ECO:0000256" key="7">
    <source>
        <dbReference type="ARBA" id="ARBA00037826"/>
    </source>
</evidence>
<dbReference type="InterPro" id="IPR032803">
    <property type="entry name" value="PLDc_3"/>
</dbReference>
<dbReference type="SUPFAM" id="SSF56024">
    <property type="entry name" value="Phospholipase D/nuclease"/>
    <property type="match status" value="2"/>
</dbReference>
<dbReference type="PANTHER" id="PTHR10185">
    <property type="entry name" value="PHOSPHOLIPASE D - RELATED"/>
    <property type="match status" value="1"/>
</dbReference>
<dbReference type="PROSITE" id="PS50035">
    <property type="entry name" value="PLD"/>
    <property type="match status" value="1"/>
</dbReference>
<proteinExistence type="predicted"/>
<keyword evidence="3" id="KW-0472">Membrane</keyword>
<dbReference type="GO" id="GO:0044167">
    <property type="term" value="C:host cell endoplasmic reticulum membrane"/>
    <property type="evidence" value="ECO:0007669"/>
    <property type="project" value="UniProtKB-SubCell"/>
</dbReference>
<evidence type="ECO:0000259" key="8">
    <source>
        <dbReference type="PROSITE" id="PS50035"/>
    </source>
</evidence>
<reference evidence="10 11" key="3">
    <citation type="submission" date="2013-10" db="EMBL/GenBank/DDBJ databases">
        <title>The genome of epidemic Squirrel Poxvirus reveals novel virulence genes.</title>
        <authorList>
            <person name="Darby A.C."/>
            <person name="McInnes C.J."/>
            <person name="Kjaer K.H."/>
            <person name="Wood A.R."/>
            <person name="Hughes M."/>
            <person name="Martensen P.M."/>
            <person name="Radford A.D."/>
            <person name="Hall N."/>
            <person name="Chantrey J."/>
        </authorList>
    </citation>
    <scope>NUCLEOTIDE SEQUENCE [LARGE SCALE GENOMIC DNA]</scope>
    <source>
        <strain evidence="10">Red squirrel UK</strain>
    </source>
</reference>
<dbReference type="Proteomes" id="UP000144311">
    <property type="component" value="Segment"/>
</dbReference>
<dbReference type="GO" id="GO:0019031">
    <property type="term" value="C:viral envelope"/>
    <property type="evidence" value="ECO:0007669"/>
    <property type="project" value="UniProtKB-KW"/>
</dbReference>
<keyword evidence="2 10" id="KW-0261">Viral envelope protein</keyword>
<keyword evidence="4" id="KW-1038">Host endoplasmic reticulum</keyword>
<keyword evidence="5" id="KW-0449">Lipoprotein</keyword>
<evidence type="ECO:0000256" key="5">
    <source>
        <dbReference type="ARBA" id="ARBA00023288"/>
    </source>
</evidence>
<dbReference type="CDD" id="cd09107">
    <property type="entry name" value="PLDc_vPLD3_4_5_like_2"/>
    <property type="match status" value="1"/>
</dbReference>
<reference evidence="10 11" key="2">
    <citation type="submission" date="2011-10" db="EMBL/GenBank/DDBJ databases">
        <authorList>
            <person name="Darby A."/>
        </authorList>
    </citation>
    <scope>NUCLEOTIDE SEQUENCE [LARGE SCALE GENOMIC DNA]</scope>
    <source>
        <strain evidence="10">Red squirrel UK</strain>
    </source>
</reference>